<proteinExistence type="inferred from homology"/>
<protein>
    <submittedName>
        <fullName evidence="7">Indole-3-pyruvate monooxygenase yucca9</fullName>
    </submittedName>
</protein>
<name>A0AAW0K784_QUESU</name>
<keyword evidence="8" id="KW-1185">Reference proteome</keyword>
<evidence type="ECO:0000256" key="6">
    <source>
        <dbReference type="ARBA" id="ARBA00023002"/>
    </source>
</evidence>
<accession>A0AAW0K784</accession>
<evidence type="ECO:0000256" key="2">
    <source>
        <dbReference type="ARBA" id="ARBA00009183"/>
    </source>
</evidence>
<keyword evidence="6" id="KW-0560">Oxidoreductase</keyword>
<dbReference type="PANTHER" id="PTHR43539">
    <property type="entry name" value="FLAVIN-BINDING MONOOXYGENASE-LIKE PROTEIN (AFU_ORTHOLOGUE AFUA_4G09220)"/>
    <property type="match status" value="1"/>
</dbReference>
<gene>
    <name evidence="7" type="primary">YUC9</name>
    <name evidence="7" type="ORF">CFP56_024670</name>
</gene>
<keyword evidence="5" id="KW-0521">NADP</keyword>
<evidence type="ECO:0000256" key="5">
    <source>
        <dbReference type="ARBA" id="ARBA00022857"/>
    </source>
</evidence>
<organism evidence="7 8">
    <name type="scientific">Quercus suber</name>
    <name type="common">Cork oak</name>
    <dbReference type="NCBI Taxonomy" id="58331"/>
    <lineage>
        <taxon>Eukaryota</taxon>
        <taxon>Viridiplantae</taxon>
        <taxon>Streptophyta</taxon>
        <taxon>Embryophyta</taxon>
        <taxon>Tracheophyta</taxon>
        <taxon>Spermatophyta</taxon>
        <taxon>Magnoliopsida</taxon>
        <taxon>eudicotyledons</taxon>
        <taxon>Gunneridae</taxon>
        <taxon>Pentapetalae</taxon>
        <taxon>rosids</taxon>
        <taxon>fabids</taxon>
        <taxon>Fagales</taxon>
        <taxon>Fagaceae</taxon>
        <taxon>Quercus</taxon>
    </lineage>
</organism>
<evidence type="ECO:0000313" key="8">
    <source>
        <dbReference type="Proteomes" id="UP000237347"/>
    </source>
</evidence>
<reference evidence="7 8" key="1">
    <citation type="journal article" date="2018" name="Sci. Data">
        <title>The draft genome sequence of cork oak.</title>
        <authorList>
            <person name="Ramos A.M."/>
            <person name="Usie A."/>
            <person name="Barbosa P."/>
            <person name="Barros P.M."/>
            <person name="Capote T."/>
            <person name="Chaves I."/>
            <person name="Simoes F."/>
            <person name="Abreu I."/>
            <person name="Carrasquinho I."/>
            <person name="Faro C."/>
            <person name="Guimaraes J.B."/>
            <person name="Mendonca D."/>
            <person name="Nobrega F."/>
            <person name="Rodrigues L."/>
            <person name="Saibo N.J.M."/>
            <person name="Varela M.C."/>
            <person name="Egas C."/>
            <person name="Matos J."/>
            <person name="Miguel C.M."/>
            <person name="Oliveira M.M."/>
            <person name="Ricardo C.P."/>
            <person name="Goncalves S."/>
        </authorList>
    </citation>
    <scope>NUCLEOTIDE SEQUENCE [LARGE SCALE GENOMIC DNA]</scope>
    <source>
        <strain evidence="8">cv. HL8</strain>
    </source>
</reference>
<dbReference type="Proteomes" id="UP000237347">
    <property type="component" value="Unassembled WGS sequence"/>
</dbReference>
<dbReference type="GO" id="GO:0009851">
    <property type="term" value="P:auxin biosynthetic process"/>
    <property type="evidence" value="ECO:0007669"/>
    <property type="project" value="TreeGrafter"/>
</dbReference>
<evidence type="ECO:0000256" key="4">
    <source>
        <dbReference type="ARBA" id="ARBA00022827"/>
    </source>
</evidence>
<comment type="cofactor">
    <cofactor evidence="1">
        <name>FAD</name>
        <dbReference type="ChEBI" id="CHEBI:57692"/>
    </cofactor>
</comment>
<evidence type="ECO:0000313" key="7">
    <source>
        <dbReference type="EMBL" id="KAK7834555.1"/>
    </source>
</evidence>
<dbReference type="AlphaFoldDB" id="A0AAW0K784"/>
<comment type="caution">
    <text evidence="7">The sequence shown here is derived from an EMBL/GenBank/DDBJ whole genome shotgun (WGS) entry which is preliminary data.</text>
</comment>
<sequence length="150" mass="16516">MALPLWLASSWANAAQEHKGKTPVLEICALDKIKSGAIKVVLDIKKFLSDQVELVHGEKLDIDSVGGKWLLATGYRHNVPSWLQANVVLVYIQEGEFFSKNSFPKAPFPNGWQGNSGLYAVGFTRRGLSGASSDTMRIAEDIGQLWIEET</sequence>
<dbReference type="InterPro" id="IPR050982">
    <property type="entry name" value="Auxin_biosynth/cation_transpt"/>
</dbReference>
<evidence type="ECO:0000256" key="3">
    <source>
        <dbReference type="ARBA" id="ARBA00022630"/>
    </source>
</evidence>
<keyword evidence="7" id="KW-0503">Monooxygenase</keyword>
<dbReference type="PANTHER" id="PTHR43539:SF11">
    <property type="entry name" value="INDOLE-3-PYRUVATE MONOOXYGENASE YUCCA8-RELATED"/>
    <property type="match status" value="1"/>
</dbReference>
<keyword evidence="3" id="KW-0285">Flavoprotein</keyword>
<dbReference type="EMBL" id="PKMF04000386">
    <property type="protein sequence ID" value="KAK7834555.1"/>
    <property type="molecule type" value="Genomic_DNA"/>
</dbReference>
<evidence type="ECO:0000256" key="1">
    <source>
        <dbReference type="ARBA" id="ARBA00001974"/>
    </source>
</evidence>
<keyword evidence="4" id="KW-0274">FAD</keyword>
<dbReference type="GO" id="GO:0050660">
    <property type="term" value="F:flavin adenine dinucleotide binding"/>
    <property type="evidence" value="ECO:0007669"/>
    <property type="project" value="TreeGrafter"/>
</dbReference>
<dbReference type="GO" id="GO:0004497">
    <property type="term" value="F:monooxygenase activity"/>
    <property type="evidence" value="ECO:0007669"/>
    <property type="project" value="UniProtKB-KW"/>
</dbReference>
<comment type="similarity">
    <text evidence="2">Belongs to the FMO family.</text>
</comment>